<keyword evidence="3" id="KW-1185">Reference proteome</keyword>
<gene>
    <name evidence="2" type="ORF">ELAC_1386</name>
</gene>
<organism evidence="2 3">
    <name type="scientific">Estrella lausannensis</name>
    <dbReference type="NCBI Taxonomy" id="483423"/>
    <lineage>
        <taxon>Bacteria</taxon>
        <taxon>Pseudomonadati</taxon>
        <taxon>Chlamydiota</taxon>
        <taxon>Chlamydiia</taxon>
        <taxon>Parachlamydiales</taxon>
        <taxon>Candidatus Criblamydiaceae</taxon>
        <taxon>Estrella</taxon>
    </lineage>
</organism>
<dbReference type="Proteomes" id="UP000220251">
    <property type="component" value="Unassembled WGS sequence"/>
</dbReference>
<evidence type="ECO:0000313" key="3">
    <source>
        <dbReference type="Proteomes" id="UP000220251"/>
    </source>
</evidence>
<dbReference type="EMBL" id="CWGJ01000019">
    <property type="protein sequence ID" value="CRX38722.1"/>
    <property type="molecule type" value="Genomic_DNA"/>
</dbReference>
<evidence type="ECO:0000256" key="1">
    <source>
        <dbReference type="SAM" id="SignalP"/>
    </source>
</evidence>
<sequence length="215" mass="26244">MIKFFRLALLMMTMTVPAFAQKPQLWQTMQQSLFDWNSVKFSFLQQYRFEMSDFKTVDARFGILAKKSLDETWDAEIHYMWINSRAPAETLFQHRHRLELELNPRFKICENIEFKFRNRYELIKEEREAKLIQKFRQRQEIAYKPGIKWLKSVALSNEIFYNITINKVDEYRLIPLDLAFPLQKDHRYKLYTMIRWRDSPTGWHPQFILGSTLDW</sequence>
<feature type="chain" id="PRO_5005218568" evidence="1">
    <location>
        <begin position="21"/>
        <end position="215"/>
    </location>
</feature>
<feature type="signal peptide" evidence="1">
    <location>
        <begin position="1"/>
        <end position="20"/>
    </location>
</feature>
<proteinExistence type="predicted"/>
<accession>A0A0H5DQD1</accession>
<reference evidence="3" key="1">
    <citation type="submission" date="2015-06" db="EMBL/GenBank/DDBJ databases">
        <authorList>
            <person name="Bertelli C."/>
        </authorList>
    </citation>
    <scope>NUCLEOTIDE SEQUENCE [LARGE SCALE GENOMIC DNA]</scope>
    <source>
        <strain evidence="3">CRIB-30</strain>
    </source>
</reference>
<keyword evidence="1" id="KW-0732">Signal</keyword>
<evidence type="ECO:0000313" key="2">
    <source>
        <dbReference type="EMBL" id="CRX38722.1"/>
    </source>
</evidence>
<protein>
    <submittedName>
        <fullName evidence="2">Putative membrane protein</fullName>
    </submittedName>
</protein>
<dbReference type="AlphaFoldDB" id="A0A0H5DQD1"/>
<name>A0A0H5DQD1_9BACT</name>
<dbReference type="RefSeq" id="WP_158227832.1">
    <property type="nucleotide sequence ID" value="NZ_CWGJ01000019.1"/>
</dbReference>